<evidence type="ECO:0000256" key="6">
    <source>
        <dbReference type="ARBA" id="ARBA00023136"/>
    </source>
</evidence>
<feature type="domain" description="Polysaccharide chain length determinant N-terminal" evidence="8">
    <location>
        <begin position="2"/>
        <end position="89"/>
    </location>
</feature>
<dbReference type="Proteomes" id="UP000558113">
    <property type="component" value="Unassembled WGS sequence"/>
</dbReference>
<evidence type="ECO:0000259" key="8">
    <source>
        <dbReference type="Pfam" id="PF02706"/>
    </source>
</evidence>
<keyword evidence="10" id="KW-1185">Reference proteome</keyword>
<evidence type="ECO:0000256" key="5">
    <source>
        <dbReference type="ARBA" id="ARBA00022989"/>
    </source>
</evidence>
<comment type="similarity">
    <text evidence="2">Belongs to the CpsC/CapA family.</text>
</comment>
<sequence length="250" mass="27672">MELLRYWSFIRKRLWMIALITIVTCTAVGYYSTHFLRPQYEASTELIVSSLQTNPKSTTVDVGSISSDIMLIKTYKEIIRTPRIMAKVAVQYPDLHASAEELIAKISVNAVNETQVMSISARDGSYERAANMANAASKVFQQEVKSLMKLDNVSVLNWADATKQRMPVSPHPTTNVIVAFILSTMVGIGIAFVLDQLDNTVKSEEEITELLGITALAAIPKVKKRDLADRHKRSTMAGLGGGRDHVTLDT</sequence>
<evidence type="ECO:0000256" key="2">
    <source>
        <dbReference type="ARBA" id="ARBA00006683"/>
    </source>
</evidence>
<dbReference type="PANTHER" id="PTHR32309:SF31">
    <property type="entry name" value="CAPSULAR EXOPOLYSACCHARIDE FAMILY"/>
    <property type="match status" value="1"/>
</dbReference>
<gene>
    <name evidence="9" type="ORF">GT003_19010</name>
</gene>
<dbReference type="InterPro" id="IPR003856">
    <property type="entry name" value="LPS_length_determ_N"/>
</dbReference>
<protein>
    <submittedName>
        <fullName evidence="9">Lipopolysaccharide biosynthesis protein</fullName>
    </submittedName>
</protein>
<reference evidence="9 10" key="1">
    <citation type="submission" date="2020-01" db="EMBL/GenBank/DDBJ databases">
        <title>Paenibacillus soybeanensis sp. nov. isolated from the nodules of soybean (Glycine max(L.) Merr).</title>
        <authorList>
            <person name="Wang H."/>
        </authorList>
    </citation>
    <scope>NUCLEOTIDE SEQUENCE [LARGE SCALE GENOMIC DNA]</scope>
    <source>
        <strain evidence="9 10">DSM 23054</strain>
    </source>
</reference>
<keyword evidence="4 7" id="KW-0812">Transmembrane</keyword>
<dbReference type="AlphaFoldDB" id="A0A7X5C370"/>
<keyword evidence="3" id="KW-1003">Cell membrane</keyword>
<evidence type="ECO:0000313" key="9">
    <source>
        <dbReference type="EMBL" id="NBC71089.1"/>
    </source>
</evidence>
<proteinExistence type="inferred from homology"/>
<evidence type="ECO:0000256" key="1">
    <source>
        <dbReference type="ARBA" id="ARBA00004651"/>
    </source>
</evidence>
<evidence type="ECO:0000256" key="3">
    <source>
        <dbReference type="ARBA" id="ARBA00022475"/>
    </source>
</evidence>
<dbReference type="Pfam" id="PF02706">
    <property type="entry name" value="Wzz"/>
    <property type="match status" value="1"/>
</dbReference>
<keyword evidence="5 7" id="KW-1133">Transmembrane helix</keyword>
<dbReference type="EMBL" id="JAAAMU010000010">
    <property type="protein sequence ID" value="NBC71089.1"/>
    <property type="molecule type" value="Genomic_DNA"/>
</dbReference>
<feature type="transmembrane region" description="Helical" evidence="7">
    <location>
        <begin position="176"/>
        <end position="194"/>
    </location>
</feature>
<dbReference type="GO" id="GO:0005886">
    <property type="term" value="C:plasma membrane"/>
    <property type="evidence" value="ECO:0007669"/>
    <property type="project" value="UniProtKB-SubCell"/>
</dbReference>
<feature type="transmembrane region" description="Helical" evidence="7">
    <location>
        <begin position="14"/>
        <end position="32"/>
    </location>
</feature>
<comment type="subcellular location">
    <subcellularLocation>
        <location evidence="1">Cell membrane</location>
        <topology evidence="1">Multi-pass membrane protein</topology>
    </subcellularLocation>
</comment>
<evidence type="ECO:0000313" key="10">
    <source>
        <dbReference type="Proteomes" id="UP000558113"/>
    </source>
</evidence>
<dbReference type="PANTHER" id="PTHR32309">
    <property type="entry name" value="TYROSINE-PROTEIN KINASE"/>
    <property type="match status" value="1"/>
</dbReference>
<accession>A0A7X5C370</accession>
<dbReference type="OrthoDB" id="2360475at2"/>
<evidence type="ECO:0000256" key="7">
    <source>
        <dbReference type="SAM" id="Phobius"/>
    </source>
</evidence>
<organism evidence="9 10">
    <name type="scientific">Paenibacillus sacheonensis</name>
    <dbReference type="NCBI Taxonomy" id="742054"/>
    <lineage>
        <taxon>Bacteria</taxon>
        <taxon>Bacillati</taxon>
        <taxon>Bacillota</taxon>
        <taxon>Bacilli</taxon>
        <taxon>Bacillales</taxon>
        <taxon>Paenibacillaceae</taxon>
        <taxon>Paenibacillus</taxon>
    </lineage>
</organism>
<evidence type="ECO:0000256" key="4">
    <source>
        <dbReference type="ARBA" id="ARBA00022692"/>
    </source>
</evidence>
<keyword evidence="6 7" id="KW-0472">Membrane</keyword>
<dbReference type="InterPro" id="IPR050445">
    <property type="entry name" value="Bact_polysacc_biosynth/exp"/>
</dbReference>
<name>A0A7X5C370_9BACL</name>
<comment type="caution">
    <text evidence="9">The sequence shown here is derived from an EMBL/GenBank/DDBJ whole genome shotgun (WGS) entry which is preliminary data.</text>
</comment>